<evidence type="ECO:0000256" key="1">
    <source>
        <dbReference type="SAM" id="MobiDB-lite"/>
    </source>
</evidence>
<dbReference type="Proteomes" id="UP000053599">
    <property type="component" value="Unassembled WGS sequence"/>
</dbReference>
<accession>A0A0D1XDD5</accession>
<feature type="compositionally biased region" description="Basic residues" evidence="1">
    <location>
        <begin position="94"/>
        <end position="103"/>
    </location>
</feature>
<feature type="region of interest" description="Disordered" evidence="1">
    <location>
        <begin position="184"/>
        <end position="290"/>
    </location>
</feature>
<feature type="compositionally biased region" description="Low complexity" evidence="1">
    <location>
        <begin position="244"/>
        <end position="254"/>
    </location>
</feature>
<organism evidence="2 3">
    <name type="scientific">Exophiala sideris</name>
    <dbReference type="NCBI Taxonomy" id="1016849"/>
    <lineage>
        <taxon>Eukaryota</taxon>
        <taxon>Fungi</taxon>
        <taxon>Dikarya</taxon>
        <taxon>Ascomycota</taxon>
        <taxon>Pezizomycotina</taxon>
        <taxon>Eurotiomycetes</taxon>
        <taxon>Chaetothyriomycetidae</taxon>
        <taxon>Chaetothyriales</taxon>
        <taxon>Herpotrichiellaceae</taxon>
        <taxon>Exophiala</taxon>
    </lineage>
</organism>
<reference evidence="2 3" key="1">
    <citation type="submission" date="2015-01" db="EMBL/GenBank/DDBJ databases">
        <title>The Genome Sequence of Exophiala sideris CBS121828.</title>
        <authorList>
            <consortium name="The Broad Institute Genomics Platform"/>
            <person name="Cuomo C."/>
            <person name="de Hoog S."/>
            <person name="Gorbushina A."/>
            <person name="Stielow B."/>
            <person name="Teixiera M."/>
            <person name="Abouelleil A."/>
            <person name="Chapman S.B."/>
            <person name="Priest M."/>
            <person name="Young S.K."/>
            <person name="Wortman J."/>
            <person name="Nusbaum C."/>
            <person name="Birren B."/>
        </authorList>
    </citation>
    <scope>NUCLEOTIDE SEQUENCE [LARGE SCALE GENOMIC DNA]</scope>
    <source>
        <strain evidence="2 3">CBS 121828</strain>
    </source>
</reference>
<name>A0A0D1XDD5_9EURO</name>
<feature type="compositionally biased region" description="Polar residues" evidence="1">
    <location>
        <begin position="268"/>
        <end position="279"/>
    </location>
</feature>
<evidence type="ECO:0000313" key="3">
    <source>
        <dbReference type="Proteomes" id="UP000053599"/>
    </source>
</evidence>
<sequence>MENDAWYRIYSTRHAHFLWDIHQLWMLSRTSTNNNDFTPHARIDRLIGHEMSFSPFCLIRPLSTHTLVGYIKACLSLLLLPPCSSCSSIRPRNYRPSRTKRYKPTRDPVPDFHTSASTHPMSSPEYIRVTMTARLSMTVPMETYLKTRNRRFRAKFQVPFRPDTPKVHVRTCSFVLNRNKNSVTPVTPTLVQDPPRRSKSYSRRRSSQKDLEQSPGKRRSCSEGRGRGRSRSQHVPDSRDSRSSRSPTPRIISRGLEPARIRVAYDGSQDQGLGGNQTEFGCGSHGPRSW</sequence>
<feature type="compositionally biased region" description="Basic and acidic residues" evidence="1">
    <location>
        <begin position="234"/>
        <end position="243"/>
    </location>
</feature>
<evidence type="ECO:0000313" key="2">
    <source>
        <dbReference type="EMBL" id="KIV85901.1"/>
    </source>
</evidence>
<feature type="compositionally biased region" description="Basic residues" evidence="1">
    <location>
        <begin position="197"/>
        <end position="206"/>
    </location>
</feature>
<proteinExistence type="predicted"/>
<dbReference type="AlphaFoldDB" id="A0A0D1XDD5"/>
<dbReference type="EMBL" id="KN846951">
    <property type="protein sequence ID" value="KIV85901.1"/>
    <property type="molecule type" value="Genomic_DNA"/>
</dbReference>
<protein>
    <submittedName>
        <fullName evidence="2">Uncharacterized protein</fullName>
    </submittedName>
</protein>
<feature type="region of interest" description="Disordered" evidence="1">
    <location>
        <begin position="94"/>
        <end position="121"/>
    </location>
</feature>
<dbReference type="HOGENOM" id="CLU_959877_0_0_1"/>
<gene>
    <name evidence="2" type="ORF">PV11_01553</name>
</gene>